<dbReference type="RefSeq" id="WP_376882228.1">
    <property type="nucleotide sequence ID" value="NZ_JBHUHR010000001.1"/>
</dbReference>
<evidence type="ECO:0008006" key="3">
    <source>
        <dbReference type="Google" id="ProtNLM"/>
    </source>
</evidence>
<reference evidence="2" key="1">
    <citation type="journal article" date="2019" name="Int. J. Syst. Evol. Microbiol.">
        <title>The Global Catalogue of Microorganisms (GCM) 10K type strain sequencing project: providing services to taxonomists for standard genome sequencing and annotation.</title>
        <authorList>
            <consortium name="The Broad Institute Genomics Platform"/>
            <consortium name="The Broad Institute Genome Sequencing Center for Infectious Disease"/>
            <person name="Wu L."/>
            <person name="Ma J."/>
        </authorList>
    </citation>
    <scope>NUCLEOTIDE SEQUENCE [LARGE SCALE GENOMIC DNA]</scope>
    <source>
        <strain evidence="2">CGMCC 1.15180</strain>
    </source>
</reference>
<name>A0ABW4VHM8_9BACT</name>
<evidence type="ECO:0000313" key="2">
    <source>
        <dbReference type="Proteomes" id="UP001597361"/>
    </source>
</evidence>
<accession>A0ABW4VHM8</accession>
<comment type="caution">
    <text evidence="1">The sequence shown here is derived from an EMBL/GenBank/DDBJ whole genome shotgun (WGS) entry which is preliminary data.</text>
</comment>
<dbReference type="PROSITE" id="PS51257">
    <property type="entry name" value="PROKAR_LIPOPROTEIN"/>
    <property type="match status" value="1"/>
</dbReference>
<dbReference type="EMBL" id="JBHUHR010000001">
    <property type="protein sequence ID" value="MFD2033206.1"/>
    <property type="molecule type" value="Genomic_DNA"/>
</dbReference>
<gene>
    <name evidence="1" type="ORF">ACFSKL_00305</name>
</gene>
<evidence type="ECO:0000313" key="1">
    <source>
        <dbReference type="EMBL" id="MFD2033206.1"/>
    </source>
</evidence>
<keyword evidence="2" id="KW-1185">Reference proteome</keyword>
<protein>
    <recommendedName>
        <fullName evidence="3">DUF4221 domain-containing protein</fullName>
    </recommendedName>
</protein>
<dbReference type="Proteomes" id="UP001597361">
    <property type="component" value="Unassembled WGS sequence"/>
</dbReference>
<sequence>MSKIKLSILFAFYLLIIFGCNNPKDSVKIDETIKIEKIRSPWDIEAIFDNDRFYLLKDLKSLIHVYEKDSLIDNIQNTKTSINGNSLMVTGAMTKRMIDHGSEILIFQSYPNQIKIYNKSDLHLNPDLIKLRIKNTINIIDGFYLGKNNIGLSTYNPDQNEYLLNLTTYNKSNQKITTIYEEVLNHPAKHSLVRNINDVLYILNPYDKKLIELDKKYKVKEAINLELFKEFNLSYSAPPQYNSPNEYFMMSVEEQLASFNDEVYDFYVDNNFLYLLLRKRLINSNQKIQSYSELMKFDLARKTVEKVKAKNILINFDQKGHILQYRQISDQHHLDVFPTENLFNE</sequence>
<organism evidence="1 2">
    <name type="scientific">Belliella marina</name>
    <dbReference type="NCBI Taxonomy" id="1644146"/>
    <lineage>
        <taxon>Bacteria</taxon>
        <taxon>Pseudomonadati</taxon>
        <taxon>Bacteroidota</taxon>
        <taxon>Cytophagia</taxon>
        <taxon>Cytophagales</taxon>
        <taxon>Cyclobacteriaceae</taxon>
        <taxon>Belliella</taxon>
    </lineage>
</organism>
<proteinExistence type="predicted"/>